<proteinExistence type="predicted"/>
<dbReference type="InterPro" id="IPR025528">
    <property type="entry name" value="BrnA_antitoxin"/>
</dbReference>
<gene>
    <name evidence="1" type="ORF">IMCC14465_03550</name>
</gene>
<evidence type="ECO:0008006" key="3">
    <source>
        <dbReference type="Google" id="ProtNLM"/>
    </source>
</evidence>
<protein>
    <recommendedName>
        <fullName evidence="3">3-oxoacyl-ACP synthase</fullName>
    </recommendedName>
</protein>
<comment type="caution">
    <text evidence="1">The sequence shown here is derived from an EMBL/GenBank/DDBJ whole genome shotgun (WGS) entry which is preliminary data.</text>
</comment>
<keyword evidence="2" id="KW-1185">Reference proteome</keyword>
<evidence type="ECO:0000313" key="2">
    <source>
        <dbReference type="Proteomes" id="UP000004836"/>
    </source>
</evidence>
<dbReference type="Pfam" id="PF14384">
    <property type="entry name" value="BrnA_antitoxin"/>
    <property type="match status" value="1"/>
</dbReference>
<dbReference type="PATRIC" id="fig|1220535.3.peg.351"/>
<dbReference type="Proteomes" id="UP000004836">
    <property type="component" value="Unassembled WGS sequence"/>
</dbReference>
<reference evidence="1 2" key="1">
    <citation type="journal article" date="2012" name="J. Bacteriol.">
        <title>Genome Sequence of Strain IMCC14465, Isolated from the East Sea, Belonging to the PS1 Clade of Alphaproteobacteria.</title>
        <authorList>
            <person name="Yang S.J."/>
            <person name="Kang I."/>
            <person name="Cho J.C."/>
        </authorList>
    </citation>
    <scope>NUCLEOTIDE SEQUENCE [LARGE SCALE GENOMIC DNA]</scope>
    <source>
        <strain evidence="1 2">IMCC14465</strain>
    </source>
</reference>
<organism evidence="1 2">
    <name type="scientific">alpha proteobacterium IMCC14465</name>
    <dbReference type="NCBI Taxonomy" id="1220535"/>
    <lineage>
        <taxon>Bacteria</taxon>
        <taxon>Pseudomonadati</taxon>
        <taxon>Pseudomonadota</taxon>
        <taxon>Alphaproteobacteria</taxon>
        <taxon>PS1 clade</taxon>
    </lineage>
</organism>
<name>J9DJ53_9PROT</name>
<sequence length="88" mass="10020">MKGRTDWARVDALTDEEIVAAVESDPDAELITDEDWEQAVWVKAKHPVSIRLDADIIAFFKSQGRGYQTRINNALRIFMDKAKAQKKS</sequence>
<dbReference type="AlphaFoldDB" id="J9DJ53"/>
<dbReference type="EMBL" id="ALYF01000002">
    <property type="protein sequence ID" value="EJW21961.1"/>
    <property type="molecule type" value="Genomic_DNA"/>
</dbReference>
<evidence type="ECO:0000313" key="1">
    <source>
        <dbReference type="EMBL" id="EJW21961.1"/>
    </source>
</evidence>
<dbReference type="STRING" id="1220535.IMCC14465_03550"/>
<accession>J9DJ53</accession>
<dbReference type="eggNOG" id="COG3514">
    <property type="taxonomic scope" value="Bacteria"/>
</dbReference>